<accession>A0ABD4W4C0</accession>
<feature type="non-terminal residue" evidence="1">
    <location>
        <position position="40"/>
    </location>
</feature>
<gene>
    <name evidence="1" type="ORF">PF593_10200</name>
</gene>
<dbReference type="EMBL" id="JAQIEV010000116">
    <property type="protein sequence ID" value="MDA3783424.1"/>
    <property type="molecule type" value="Genomic_DNA"/>
</dbReference>
<organism evidence="1 2">
    <name type="scientific">Lactobacillus delbrueckii</name>
    <dbReference type="NCBI Taxonomy" id="1584"/>
    <lineage>
        <taxon>Bacteria</taxon>
        <taxon>Bacillati</taxon>
        <taxon>Bacillota</taxon>
        <taxon>Bacilli</taxon>
        <taxon>Lactobacillales</taxon>
        <taxon>Lactobacillaceae</taxon>
        <taxon>Lactobacillus</taxon>
    </lineage>
</organism>
<dbReference type="Proteomes" id="UP001213083">
    <property type="component" value="Unassembled WGS sequence"/>
</dbReference>
<evidence type="ECO:0000313" key="1">
    <source>
        <dbReference type="EMBL" id="MDA3783424.1"/>
    </source>
</evidence>
<name>A0ABD4W4C0_9LACO</name>
<comment type="caution">
    <text evidence="1">The sequence shown here is derived from an EMBL/GenBank/DDBJ whole genome shotgun (WGS) entry which is preliminary data.</text>
</comment>
<dbReference type="AlphaFoldDB" id="A0ABD4W4C0"/>
<protein>
    <submittedName>
        <fullName evidence="1">IS256 family transposase</fullName>
    </submittedName>
</protein>
<sequence length="40" mass="4708">MTDFNKECLNALLNKEKFDEFMRTQLEEGLDQLLESELTA</sequence>
<evidence type="ECO:0000313" key="2">
    <source>
        <dbReference type="Proteomes" id="UP001213083"/>
    </source>
</evidence>
<reference evidence="1 2" key="1">
    <citation type="submission" date="2023-01" db="EMBL/GenBank/DDBJ databases">
        <title>Sequencing of the bacterial strains from artisanal fermented milk Matsoni.</title>
        <authorList>
            <person name="Rozman V."/>
            <person name="Accetto T."/>
            <person name="Bogovic Matijasic B."/>
        </authorList>
    </citation>
    <scope>NUCLEOTIDE SEQUENCE [LARGE SCALE GENOMIC DNA]</scope>
    <source>
        <strain evidence="2">lbl143</strain>
    </source>
</reference>
<proteinExistence type="predicted"/>